<keyword evidence="4 6" id="KW-1133">Transmembrane helix</keyword>
<feature type="transmembrane region" description="Helical" evidence="6">
    <location>
        <begin position="179"/>
        <end position="207"/>
    </location>
</feature>
<dbReference type="RefSeq" id="WP_250828079.1">
    <property type="nucleotide sequence ID" value="NZ_JAMOIL010000022.1"/>
</dbReference>
<feature type="transmembrane region" description="Helical" evidence="6">
    <location>
        <begin position="293"/>
        <end position="312"/>
    </location>
</feature>
<feature type="transmembrane region" description="Helical" evidence="6">
    <location>
        <begin position="12"/>
        <end position="30"/>
    </location>
</feature>
<gene>
    <name evidence="8" type="primary">ccsB</name>
    <name evidence="8" type="ORF">M8330_15680</name>
</gene>
<feature type="transmembrane region" description="Helical" evidence="6">
    <location>
        <begin position="319"/>
        <end position="340"/>
    </location>
</feature>
<comment type="subcellular location">
    <subcellularLocation>
        <location evidence="1">Membrane</location>
        <topology evidence="1">Multi-pass membrane protein</topology>
    </subcellularLocation>
</comment>
<keyword evidence="9" id="KW-1185">Reference proteome</keyword>
<keyword evidence="3" id="KW-0201">Cytochrome c-type biogenesis</keyword>
<dbReference type="NCBIfam" id="TIGR03144">
    <property type="entry name" value="cytochr_II_ccsB"/>
    <property type="match status" value="1"/>
</dbReference>
<sequence length="367" mass="39502">MTQTAWESLSQQAIAAAGVVYFLALLAHLAEWAMLRKVPASAAVAEPALVGGGAAAPSDADAPGDADAAAATAERDADRLEIAGRAGVLLTALAVAVHLVGLVARGMAAEPHRVPWGNMYEFTLTGTFVVAFIYLVAFRKFKLQWMAIPVLAVVLSILMVAVIWLYAPVQPLMESLQSYWLVIHVVSAVIATGAFTVGGIASAFYLVQARREARRAAALEAVAARRAEGEDVEDVPAQSGWWARVPGTSRLDLISYRMHAFAFPVWTFAVLITGPIWAHEAWSRYWNWDPKEVWAFITWVVYAAYLHARATAGWRGRSAAILALVGMATLWFNFIGINYFSTTSMHSYADAPTTSVVAPPPGASSGL</sequence>
<evidence type="ECO:0000256" key="1">
    <source>
        <dbReference type="ARBA" id="ARBA00004141"/>
    </source>
</evidence>
<proteinExistence type="predicted"/>
<evidence type="ECO:0000256" key="5">
    <source>
        <dbReference type="ARBA" id="ARBA00023136"/>
    </source>
</evidence>
<evidence type="ECO:0000313" key="8">
    <source>
        <dbReference type="EMBL" id="MCM0621731.1"/>
    </source>
</evidence>
<keyword evidence="5 6" id="KW-0472">Membrane</keyword>
<evidence type="ECO:0000256" key="3">
    <source>
        <dbReference type="ARBA" id="ARBA00022748"/>
    </source>
</evidence>
<dbReference type="PANTHER" id="PTHR30071">
    <property type="entry name" value="HEME EXPORTER PROTEIN C"/>
    <property type="match status" value="1"/>
</dbReference>
<feature type="transmembrane region" description="Helical" evidence="6">
    <location>
        <begin position="88"/>
        <end position="107"/>
    </location>
</feature>
<dbReference type="Proteomes" id="UP001139485">
    <property type="component" value="Unassembled WGS sequence"/>
</dbReference>
<dbReference type="InterPro" id="IPR045062">
    <property type="entry name" value="Cyt_c_biogenesis_CcsA/CcmC"/>
</dbReference>
<feature type="transmembrane region" description="Helical" evidence="6">
    <location>
        <begin position="119"/>
        <end position="138"/>
    </location>
</feature>
<feature type="transmembrane region" description="Helical" evidence="6">
    <location>
        <begin position="260"/>
        <end position="278"/>
    </location>
</feature>
<comment type="caution">
    <text evidence="8">The sequence shown here is derived from an EMBL/GenBank/DDBJ whole genome shotgun (WGS) entry which is preliminary data.</text>
</comment>
<evidence type="ECO:0000259" key="7">
    <source>
        <dbReference type="Pfam" id="PF01578"/>
    </source>
</evidence>
<evidence type="ECO:0000313" key="9">
    <source>
        <dbReference type="Proteomes" id="UP001139485"/>
    </source>
</evidence>
<evidence type="ECO:0000256" key="2">
    <source>
        <dbReference type="ARBA" id="ARBA00022692"/>
    </source>
</evidence>
<feature type="transmembrane region" description="Helical" evidence="6">
    <location>
        <begin position="145"/>
        <end position="167"/>
    </location>
</feature>
<dbReference type="InterPro" id="IPR002541">
    <property type="entry name" value="Cyt_c_assembly"/>
</dbReference>
<evidence type="ECO:0000256" key="6">
    <source>
        <dbReference type="SAM" id="Phobius"/>
    </source>
</evidence>
<keyword evidence="2 6" id="KW-0812">Transmembrane</keyword>
<dbReference type="AlphaFoldDB" id="A0A9X2D9C7"/>
<dbReference type="GO" id="GO:0020037">
    <property type="term" value="F:heme binding"/>
    <property type="evidence" value="ECO:0007669"/>
    <property type="project" value="InterPro"/>
</dbReference>
<reference evidence="8" key="1">
    <citation type="submission" date="2022-05" db="EMBL/GenBank/DDBJ databases">
        <authorList>
            <person name="Tuo L."/>
        </authorList>
    </citation>
    <scope>NUCLEOTIDE SEQUENCE</scope>
    <source>
        <strain evidence="8">BSK12Z-4</strain>
    </source>
</reference>
<feature type="domain" description="Cytochrome c assembly protein" evidence="7">
    <location>
        <begin position="116"/>
        <end position="341"/>
    </location>
</feature>
<dbReference type="EMBL" id="JAMOIL010000022">
    <property type="protein sequence ID" value="MCM0621731.1"/>
    <property type="molecule type" value="Genomic_DNA"/>
</dbReference>
<organism evidence="8 9">
    <name type="scientific">Nocardioides bruguierae</name>
    <dbReference type="NCBI Taxonomy" id="2945102"/>
    <lineage>
        <taxon>Bacteria</taxon>
        <taxon>Bacillati</taxon>
        <taxon>Actinomycetota</taxon>
        <taxon>Actinomycetes</taxon>
        <taxon>Propionibacteriales</taxon>
        <taxon>Nocardioidaceae</taxon>
        <taxon>Nocardioides</taxon>
    </lineage>
</organism>
<evidence type="ECO:0000256" key="4">
    <source>
        <dbReference type="ARBA" id="ARBA00022989"/>
    </source>
</evidence>
<dbReference type="GO" id="GO:0017004">
    <property type="term" value="P:cytochrome complex assembly"/>
    <property type="evidence" value="ECO:0007669"/>
    <property type="project" value="UniProtKB-KW"/>
</dbReference>
<protein>
    <submittedName>
        <fullName evidence="8">C-type cytochrome biogenesis protein CcsB</fullName>
    </submittedName>
</protein>
<dbReference type="PANTHER" id="PTHR30071:SF1">
    <property type="entry name" value="CYTOCHROME B_B6 PROTEIN-RELATED"/>
    <property type="match status" value="1"/>
</dbReference>
<name>A0A9X2D9C7_9ACTN</name>
<dbReference type="Pfam" id="PF01578">
    <property type="entry name" value="Cytochrom_C_asm"/>
    <property type="match status" value="1"/>
</dbReference>
<dbReference type="GO" id="GO:0005886">
    <property type="term" value="C:plasma membrane"/>
    <property type="evidence" value="ECO:0007669"/>
    <property type="project" value="TreeGrafter"/>
</dbReference>
<dbReference type="InterPro" id="IPR017562">
    <property type="entry name" value="Cyt_c_biogenesis_CcsA"/>
</dbReference>
<accession>A0A9X2D9C7</accession>